<evidence type="ECO:0000256" key="2">
    <source>
        <dbReference type="ARBA" id="ARBA00022448"/>
    </source>
</evidence>
<dbReference type="GO" id="GO:0140359">
    <property type="term" value="F:ABC-type transporter activity"/>
    <property type="evidence" value="ECO:0007669"/>
    <property type="project" value="InterPro"/>
</dbReference>
<dbReference type="Gene3D" id="1.20.1560.10">
    <property type="entry name" value="ABC transporter type 1, transmembrane domain"/>
    <property type="match status" value="1"/>
</dbReference>
<feature type="transmembrane region" description="Helical" evidence="9">
    <location>
        <begin position="170"/>
        <end position="188"/>
    </location>
</feature>
<dbReference type="PROSITE" id="PS50893">
    <property type="entry name" value="ABC_TRANSPORTER_2"/>
    <property type="match status" value="1"/>
</dbReference>
<dbReference type="Proteomes" id="UP000249890">
    <property type="component" value="Chromosome"/>
</dbReference>
<dbReference type="KEGG" id="pdh:B9T62_00545"/>
<feature type="transmembrane region" description="Helical" evidence="9">
    <location>
        <begin position="144"/>
        <end position="164"/>
    </location>
</feature>
<dbReference type="Gene3D" id="3.40.50.300">
    <property type="entry name" value="P-loop containing nucleotide triphosphate hydrolases"/>
    <property type="match status" value="1"/>
</dbReference>
<dbReference type="Pfam" id="PF00005">
    <property type="entry name" value="ABC_tran"/>
    <property type="match status" value="1"/>
</dbReference>
<evidence type="ECO:0000256" key="1">
    <source>
        <dbReference type="ARBA" id="ARBA00004651"/>
    </source>
</evidence>
<keyword evidence="13" id="KW-1185">Reference proteome</keyword>
<reference evidence="12 13" key="1">
    <citation type="submission" date="2017-06" db="EMBL/GenBank/DDBJ databases">
        <title>Complete genome sequence of Paenibacillus donghaensis KCTC 13049T isolated from East Sea sediment, South Korea.</title>
        <authorList>
            <person name="Jung B.K."/>
            <person name="Hong S.-J."/>
            <person name="Shin J.-H."/>
        </authorList>
    </citation>
    <scope>NUCLEOTIDE SEQUENCE [LARGE SCALE GENOMIC DNA]</scope>
    <source>
        <strain evidence="12 13">KCTC 13049</strain>
    </source>
</reference>
<dbReference type="FunFam" id="3.40.50.300:FF:000854">
    <property type="entry name" value="Multidrug ABC transporter ATP-binding protein"/>
    <property type="match status" value="1"/>
</dbReference>
<dbReference type="GO" id="GO:0005886">
    <property type="term" value="C:plasma membrane"/>
    <property type="evidence" value="ECO:0007669"/>
    <property type="project" value="UniProtKB-SubCell"/>
</dbReference>
<dbReference type="InterPro" id="IPR003593">
    <property type="entry name" value="AAA+_ATPase"/>
</dbReference>
<keyword evidence="6" id="KW-0067">ATP-binding</keyword>
<dbReference type="GO" id="GO:0005524">
    <property type="term" value="F:ATP binding"/>
    <property type="evidence" value="ECO:0007669"/>
    <property type="project" value="UniProtKB-KW"/>
</dbReference>
<protein>
    <recommendedName>
        <fullName evidence="14">ABC transporter ATP-binding protein</fullName>
    </recommendedName>
</protein>
<keyword evidence="2" id="KW-0813">Transport</keyword>
<evidence type="ECO:0000313" key="12">
    <source>
        <dbReference type="EMBL" id="ASA19471.1"/>
    </source>
</evidence>
<evidence type="ECO:0000256" key="9">
    <source>
        <dbReference type="SAM" id="Phobius"/>
    </source>
</evidence>
<keyword evidence="3" id="KW-1003">Cell membrane</keyword>
<organism evidence="12 13">
    <name type="scientific">Paenibacillus donghaensis</name>
    <dbReference type="NCBI Taxonomy" id="414771"/>
    <lineage>
        <taxon>Bacteria</taxon>
        <taxon>Bacillati</taxon>
        <taxon>Bacillota</taxon>
        <taxon>Bacilli</taxon>
        <taxon>Bacillales</taxon>
        <taxon>Paenibacillaceae</taxon>
        <taxon>Paenibacillus</taxon>
    </lineage>
</organism>
<dbReference type="OrthoDB" id="9806127at2"/>
<dbReference type="PANTHER" id="PTHR24221">
    <property type="entry name" value="ATP-BINDING CASSETTE SUB-FAMILY B"/>
    <property type="match status" value="1"/>
</dbReference>
<comment type="subcellular location">
    <subcellularLocation>
        <location evidence="1">Cell membrane</location>
        <topology evidence="1">Multi-pass membrane protein</topology>
    </subcellularLocation>
</comment>
<dbReference type="SUPFAM" id="SSF52540">
    <property type="entry name" value="P-loop containing nucleoside triphosphate hydrolases"/>
    <property type="match status" value="1"/>
</dbReference>
<evidence type="ECO:0000256" key="3">
    <source>
        <dbReference type="ARBA" id="ARBA00022475"/>
    </source>
</evidence>
<feature type="transmembrane region" description="Helical" evidence="9">
    <location>
        <begin position="71"/>
        <end position="90"/>
    </location>
</feature>
<evidence type="ECO:0000256" key="4">
    <source>
        <dbReference type="ARBA" id="ARBA00022692"/>
    </source>
</evidence>
<evidence type="ECO:0000256" key="5">
    <source>
        <dbReference type="ARBA" id="ARBA00022741"/>
    </source>
</evidence>
<keyword evidence="4 9" id="KW-0812">Transmembrane</keyword>
<dbReference type="SMART" id="SM00382">
    <property type="entry name" value="AAA"/>
    <property type="match status" value="1"/>
</dbReference>
<dbReference type="InterPro" id="IPR011527">
    <property type="entry name" value="ABC1_TM_dom"/>
</dbReference>
<gene>
    <name evidence="12" type="ORF">B9T62_00545</name>
</gene>
<feature type="domain" description="ABC transporter" evidence="10">
    <location>
        <begin position="351"/>
        <end position="591"/>
    </location>
</feature>
<evidence type="ECO:0000256" key="7">
    <source>
        <dbReference type="ARBA" id="ARBA00022989"/>
    </source>
</evidence>
<dbReference type="InterPro" id="IPR027417">
    <property type="entry name" value="P-loop_NTPase"/>
</dbReference>
<keyword evidence="7 9" id="KW-1133">Transmembrane helix</keyword>
<dbReference type="InterPro" id="IPR003439">
    <property type="entry name" value="ABC_transporter-like_ATP-bd"/>
</dbReference>
<dbReference type="InterPro" id="IPR017871">
    <property type="entry name" value="ABC_transporter-like_CS"/>
</dbReference>
<dbReference type="RefSeq" id="WP_087913495.1">
    <property type="nucleotide sequence ID" value="NZ_CP021780.1"/>
</dbReference>
<dbReference type="GO" id="GO:0034040">
    <property type="term" value="F:ATPase-coupled lipid transmembrane transporter activity"/>
    <property type="evidence" value="ECO:0007669"/>
    <property type="project" value="TreeGrafter"/>
</dbReference>
<evidence type="ECO:0000313" key="13">
    <source>
        <dbReference type="Proteomes" id="UP000249890"/>
    </source>
</evidence>
<dbReference type="InterPro" id="IPR039421">
    <property type="entry name" value="Type_1_exporter"/>
</dbReference>
<evidence type="ECO:0000256" key="8">
    <source>
        <dbReference type="ARBA" id="ARBA00023136"/>
    </source>
</evidence>
<dbReference type="InterPro" id="IPR036640">
    <property type="entry name" value="ABC1_TM_sf"/>
</dbReference>
<name>A0A2Z2KI46_9BACL</name>
<feature type="domain" description="ABC transmembrane type-1" evidence="11">
    <location>
        <begin position="31"/>
        <end position="317"/>
    </location>
</feature>
<dbReference type="PROSITE" id="PS50929">
    <property type="entry name" value="ABC_TM1F"/>
    <property type="match status" value="1"/>
</dbReference>
<evidence type="ECO:0000256" key="6">
    <source>
        <dbReference type="ARBA" id="ARBA00022840"/>
    </source>
</evidence>
<dbReference type="PANTHER" id="PTHR24221:SF646">
    <property type="entry name" value="HAEMOLYSIN SECRETION ATP-BINDING PROTEIN"/>
    <property type="match status" value="1"/>
</dbReference>
<dbReference type="AlphaFoldDB" id="A0A2Z2KI46"/>
<feature type="transmembrane region" description="Helical" evidence="9">
    <location>
        <begin position="262"/>
        <end position="282"/>
    </location>
</feature>
<dbReference type="EMBL" id="CP021780">
    <property type="protein sequence ID" value="ASA19471.1"/>
    <property type="molecule type" value="Genomic_DNA"/>
</dbReference>
<keyword evidence="5" id="KW-0547">Nucleotide-binding</keyword>
<dbReference type="GO" id="GO:0016887">
    <property type="term" value="F:ATP hydrolysis activity"/>
    <property type="evidence" value="ECO:0007669"/>
    <property type="project" value="InterPro"/>
</dbReference>
<feature type="transmembrane region" description="Helical" evidence="9">
    <location>
        <begin position="20"/>
        <end position="42"/>
    </location>
</feature>
<sequence length="600" mass="67413">MKDANKMHGILFLISRLMPVTIKIIPGLLSVSLIILLIQALIPLVQVQVTLHLVNSIQQLVEGSTQFSTSLIWLSIQGGVGLLTASTLMWDQLLKKKMLFQVSFFFEKKVLEKSQKLSLIHYEIPQSYDLLAQTNGAGERGFQVLSSIGIIFMYCITMVGYLATLAKYSWLLPLLIILLIIPVVIFNIKLGGKRYEQMIFQSPDSRKATYITQLFKGRDSIKEIKMYGTGEYLLNKWSSIYWVQANEKYSLEKKAGWINFKLEALGVVSILVASAMLIFIVSKESLSLGEYVALTAVITSSYAMSKTIASNFSRIFEDALFATKIFSFLDLPEENKDHQLKMFPEKLVKGLEVRDLTFNYPGQNRPVLKNVSFTIGVGERVAIVGYNGAGKSTLIKCIMGLYPVPRGMIFFDGVDINDFDRSTLYENVTAIFQDFVKYNLTLRENVAFGNLHKLNDDFALSEATSKAEVFSFIDRLDHKYETELGPLFSGGQDISGGQWQKIAISRAFLRNSQIVIFDEATSALDPVSEYFLLEKIINMTEGKTTIFISHRLNSCRMADSILVLQDGEVVESGGHQQLLNLRGYYADMFEKQSSGYVGAV</sequence>
<dbReference type="SUPFAM" id="SSF90123">
    <property type="entry name" value="ABC transporter transmembrane region"/>
    <property type="match status" value="1"/>
</dbReference>
<proteinExistence type="predicted"/>
<dbReference type="PROSITE" id="PS00211">
    <property type="entry name" value="ABC_TRANSPORTER_1"/>
    <property type="match status" value="1"/>
</dbReference>
<evidence type="ECO:0000259" key="10">
    <source>
        <dbReference type="PROSITE" id="PS50893"/>
    </source>
</evidence>
<evidence type="ECO:0000259" key="11">
    <source>
        <dbReference type="PROSITE" id="PS50929"/>
    </source>
</evidence>
<evidence type="ECO:0008006" key="14">
    <source>
        <dbReference type="Google" id="ProtNLM"/>
    </source>
</evidence>
<accession>A0A2Z2KI46</accession>
<keyword evidence="8 9" id="KW-0472">Membrane</keyword>